<sequence>MLYLKANGSDAMAIATFSFFSKSLGKTTDFKIYLPANRIKNQPVLFLLHGLGDNQNSWLYNSSLVRYASQYPFVIVMPDVGKSYYTNTAYGEHYWDYLTEDLPEYLTTWLNLSLTKQNTFVAGLSMGGYGAFKWALNYPDRIGAAASLSGRLDISSTWNDRTAEFEQVFGDRESFTKSHNNLLNLVADRRATQLPLFQLIGTDDKLLESNRTFRTFARQYLDKLDYREQTGQHDWNFWDTYLPVCLQWLDEQFHLINNH</sequence>
<organism evidence="1 2">
    <name type="scientific">Lapidilactobacillus dextrinicus DSM 20335</name>
    <dbReference type="NCBI Taxonomy" id="1423738"/>
    <lineage>
        <taxon>Bacteria</taxon>
        <taxon>Bacillati</taxon>
        <taxon>Bacillota</taxon>
        <taxon>Bacilli</taxon>
        <taxon>Lactobacillales</taxon>
        <taxon>Lactobacillaceae</taxon>
        <taxon>Lapidilactobacillus</taxon>
    </lineage>
</organism>
<dbReference type="PATRIC" id="fig|1423738.3.peg.1236"/>
<dbReference type="InterPro" id="IPR029058">
    <property type="entry name" value="AB_hydrolase_fold"/>
</dbReference>
<dbReference type="PANTHER" id="PTHR48098">
    <property type="entry name" value="ENTEROCHELIN ESTERASE-RELATED"/>
    <property type="match status" value="1"/>
</dbReference>
<evidence type="ECO:0000313" key="1">
    <source>
        <dbReference type="EMBL" id="KRM78198.1"/>
    </source>
</evidence>
<dbReference type="InterPro" id="IPR000801">
    <property type="entry name" value="Esterase-like"/>
</dbReference>
<accession>A0A0R2BQP1</accession>
<comment type="caution">
    <text evidence="1">The sequence shown here is derived from an EMBL/GenBank/DDBJ whole genome shotgun (WGS) entry which is preliminary data.</text>
</comment>
<reference evidence="1 2" key="1">
    <citation type="journal article" date="2015" name="Genome Announc.">
        <title>Expanding the biotechnology potential of lactobacilli through comparative genomics of 213 strains and associated genera.</title>
        <authorList>
            <person name="Sun Z."/>
            <person name="Harris H.M."/>
            <person name="McCann A."/>
            <person name="Guo C."/>
            <person name="Argimon S."/>
            <person name="Zhang W."/>
            <person name="Yang X."/>
            <person name="Jeffery I.B."/>
            <person name="Cooney J.C."/>
            <person name="Kagawa T.F."/>
            <person name="Liu W."/>
            <person name="Song Y."/>
            <person name="Salvetti E."/>
            <person name="Wrobel A."/>
            <person name="Rasinkangas P."/>
            <person name="Parkhill J."/>
            <person name="Rea M.C."/>
            <person name="O'Sullivan O."/>
            <person name="Ritari J."/>
            <person name="Douillard F.P."/>
            <person name="Paul Ross R."/>
            <person name="Yang R."/>
            <person name="Briner A.E."/>
            <person name="Felis G.E."/>
            <person name="de Vos W.M."/>
            <person name="Barrangou R."/>
            <person name="Klaenhammer T.R."/>
            <person name="Caufield P.W."/>
            <person name="Cui Y."/>
            <person name="Zhang H."/>
            <person name="O'Toole P.W."/>
        </authorList>
    </citation>
    <scope>NUCLEOTIDE SEQUENCE [LARGE SCALE GENOMIC DNA]</scope>
    <source>
        <strain evidence="1 2">DSM 20335</strain>
    </source>
</reference>
<name>A0A0R2BQP1_9LACO</name>
<dbReference type="GO" id="GO:0016747">
    <property type="term" value="F:acyltransferase activity, transferring groups other than amino-acyl groups"/>
    <property type="evidence" value="ECO:0007669"/>
    <property type="project" value="TreeGrafter"/>
</dbReference>
<dbReference type="STRING" id="1423738.FC84_GL001220"/>
<proteinExistence type="predicted"/>
<dbReference type="Pfam" id="PF00756">
    <property type="entry name" value="Esterase"/>
    <property type="match status" value="1"/>
</dbReference>
<dbReference type="PANTHER" id="PTHR48098:SF1">
    <property type="entry name" value="DIACYLGLYCEROL ACYLTRANSFERASE_MYCOLYLTRANSFERASE AG85A"/>
    <property type="match status" value="1"/>
</dbReference>
<dbReference type="OrthoDB" id="9803578at2"/>
<dbReference type="SUPFAM" id="SSF53474">
    <property type="entry name" value="alpha/beta-Hydrolases"/>
    <property type="match status" value="1"/>
</dbReference>
<dbReference type="InterPro" id="IPR050583">
    <property type="entry name" value="Mycobacterial_A85_antigen"/>
</dbReference>
<dbReference type="AlphaFoldDB" id="A0A0R2BQP1"/>
<keyword evidence="2" id="KW-1185">Reference proteome</keyword>
<dbReference type="EMBL" id="AYYK01000025">
    <property type="protein sequence ID" value="KRM78198.1"/>
    <property type="molecule type" value="Genomic_DNA"/>
</dbReference>
<protein>
    <submittedName>
        <fullName evidence="1">Esterase</fullName>
    </submittedName>
</protein>
<gene>
    <name evidence="1" type="ORF">FC84_GL001220</name>
</gene>
<dbReference type="Gene3D" id="3.40.50.1820">
    <property type="entry name" value="alpha/beta hydrolase"/>
    <property type="match status" value="1"/>
</dbReference>
<evidence type="ECO:0000313" key="2">
    <source>
        <dbReference type="Proteomes" id="UP000051813"/>
    </source>
</evidence>
<dbReference type="Proteomes" id="UP000051813">
    <property type="component" value="Unassembled WGS sequence"/>
</dbReference>